<organism evidence="1 2">
    <name type="scientific">Araneus ventricosus</name>
    <name type="common">Orbweaver spider</name>
    <name type="synonym">Epeira ventricosa</name>
    <dbReference type="NCBI Taxonomy" id="182803"/>
    <lineage>
        <taxon>Eukaryota</taxon>
        <taxon>Metazoa</taxon>
        <taxon>Ecdysozoa</taxon>
        <taxon>Arthropoda</taxon>
        <taxon>Chelicerata</taxon>
        <taxon>Arachnida</taxon>
        <taxon>Araneae</taxon>
        <taxon>Araneomorphae</taxon>
        <taxon>Entelegynae</taxon>
        <taxon>Araneoidea</taxon>
        <taxon>Araneidae</taxon>
        <taxon>Araneus</taxon>
    </lineage>
</organism>
<keyword evidence="2" id="KW-1185">Reference proteome</keyword>
<reference evidence="1 2" key="1">
    <citation type="journal article" date="2019" name="Sci. Rep.">
        <title>Orb-weaving spider Araneus ventricosus genome elucidates the spidroin gene catalogue.</title>
        <authorList>
            <person name="Kono N."/>
            <person name="Nakamura H."/>
            <person name="Ohtoshi R."/>
            <person name="Moran D.A.P."/>
            <person name="Shinohara A."/>
            <person name="Yoshida Y."/>
            <person name="Fujiwara M."/>
            <person name="Mori M."/>
            <person name="Tomita M."/>
            <person name="Arakawa K."/>
        </authorList>
    </citation>
    <scope>NUCLEOTIDE SEQUENCE [LARGE SCALE GENOMIC DNA]</scope>
</reference>
<sequence>MDLVILNRGYMKRTTPELVPLLHTSSPHQRVYFNGIYVLRIRGDRERDRVKNQKSGVKKTQRCNHINSNTKQISSDGTTLSGYYVVDTWKQIALACNARQNGPSS</sequence>
<name>A0A4Y2EIV6_ARAVE</name>
<protein>
    <submittedName>
        <fullName evidence="1">Uncharacterized protein</fullName>
    </submittedName>
</protein>
<proteinExistence type="predicted"/>
<gene>
    <name evidence="1" type="ORF">AVEN_119274_1</name>
</gene>
<evidence type="ECO:0000313" key="1">
    <source>
        <dbReference type="EMBL" id="GBM27815.1"/>
    </source>
</evidence>
<accession>A0A4Y2EIV6</accession>
<dbReference type="AlphaFoldDB" id="A0A4Y2EIV6"/>
<dbReference type="EMBL" id="BGPR01000595">
    <property type="protein sequence ID" value="GBM27815.1"/>
    <property type="molecule type" value="Genomic_DNA"/>
</dbReference>
<comment type="caution">
    <text evidence="1">The sequence shown here is derived from an EMBL/GenBank/DDBJ whole genome shotgun (WGS) entry which is preliminary data.</text>
</comment>
<dbReference type="Proteomes" id="UP000499080">
    <property type="component" value="Unassembled WGS sequence"/>
</dbReference>
<evidence type="ECO:0000313" key="2">
    <source>
        <dbReference type="Proteomes" id="UP000499080"/>
    </source>
</evidence>